<keyword evidence="2" id="KW-0812">Transmembrane</keyword>
<feature type="compositionally biased region" description="Basic and acidic residues" evidence="1">
    <location>
        <begin position="484"/>
        <end position="494"/>
    </location>
</feature>
<protein>
    <recommendedName>
        <fullName evidence="5">Phage tail tape measure protein</fullName>
    </recommendedName>
</protein>
<gene>
    <name evidence="3" type="ORF">NDK47_24055</name>
</gene>
<feature type="transmembrane region" description="Helical" evidence="2">
    <location>
        <begin position="46"/>
        <end position="68"/>
    </location>
</feature>
<feature type="region of interest" description="Disordered" evidence="1">
    <location>
        <begin position="469"/>
        <end position="517"/>
    </location>
</feature>
<keyword evidence="2" id="KW-1133">Transmembrane helix</keyword>
<dbReference type="RefSeq" id="WP_251872264.1">
    <property type="nucleotide sequence ID" value="NZ_CP098755.1"/>
</dbReference>
<keyword evidence="2" id="KW-0472">Membrane</keyword>
<reference evidence="3" key="1">
    <citation type="submission" date="2022-06" db="EMBL/GenBank/DDBJ databases">
        <title>Genome sequencing of Brevibacillus sp. BB3-R1.</title>
        <authorList>
            <person name="Heo J."/>
            <person name="Lee D."/>
            <person name="Won M."/>
            <person name="Han B.-H."/>
            <person name="Hong S.-B."/>
            <person name="Kwon S.-W."/>
        </authorList>
    </citation>
    <scope>NUCLEOTIDE SEQUENCE</scope>
    <source>
        <strain evidence="3">BB3-R1</strain>
    </source>
</reference>
<feature type="compositionally biased region" description="Polar residues" evidence="1">
    <location>
        <begin position="497"/>
        <end position="516"/>
    </location>
</feature>
<accession>A0ABY4WDC3</accession>
<evidence type="ECO:0008006" key="5">
    <source>
        <dbReference type="Google" id="ProtNLM"/>
    </source>
</evidence>
<organism evidence="3 4">
    <name type="scientific">Brevibacillus ruminantium</name>
    <dbReference type="NCBI Taxonomy" id="2950604"/>
    <lineage>
        <taxon>Bacteria</taxon>
        <taxon>Bacillati</taxon>
        <taxon>Bacillota</taxon>
        <taxon>Bacilli</taxon>
        <taxon>Bacillales</taxon>
        <taxon>Paenibacillaceae</taxon>
        <taxon>Brevibacillus</taxon>
    </lineage>
</organism>
<evidence type="ECO:0000256" key="2">
    <source>
        <dbReference type="SAM" id="Phobius"/>
    </source>
</evidence>
<feature type="transmembrane region" description="Helical" evidence="2">
    <location>
        <begin position="241"/>
        <end position="269"/>
    </location>
</feature>
<evidence type="ECO:0000256" key="1">
    <source>
        <dbReference type="SAM" id="MobiDB-lite"/>
    </source>
</evidence>
<sequence>MIDVIKEYLVSLGMQVDKKSFNDAQQTIQKVEKGVKDFAGSTIKGFALAGTAIVSALASANVGLYAFLGRLATADLENEKFARSMGISKNAAEELTNTLKVMGATIEDLYLSPELMQDFHRLRASIKDMRPPTDFKEQMKFVRSVQFEFQQLRLSATYSLQWIGYHLFKYMEGPLTRVKTTLQGINKHVVKDMPNWTKKVAQAMSWIGRLGATLVKAGADGYRIFSELGERIPRSIKLIGAALLGLAFILKTGPFGLITAVLTGILLLLDDFYTYMEGGESALEPMWKKLKGFYDLLKDTGVIKRFADDFERGMRKAEAWFKNSWDWLVRLYQKFEDNGSLENFKEGVQSNFSVAKQVVQDFGGWVSDVFDRLNEEGVLSGLEASFVSLGKEISEDYKAVSKLIDKLYETEETKQVFQIIGDYLEGYLLFALESINDTIQTVIFSLKSLRALLTGDEALQEEANREFFGEAYDDQKPSGGMKNMSKDDLRRVREGSAPTSPGPQDTRLENSVNSLPRNLEPSFKKALNESELVKGIRGFNQDLNSGFKLLAAAINPDVLQYYQTMASGGYPGSYMYSSNATSNQTFISNDNRPVYHITSNDPKGVAREVEQTWSGINIRNMRPLF</sequence>
<dbReference type="Proteomes" id="UP001056500">
    <property type="component" value="Chromosome"/>
</dbReference>
<evidence type="ECO:0000313" key="3">
    <source>
        <dbReference type="EMBL" id="USG65160.1"/>
    </source>
</evidence>
<dbReference type="EMBL" id="CP098755">
    <property type="protein sequence ID" value="USG65160.1"/>
    <property type="molecule type" value="Genomic_DNA"/>
</dbReference>
<proteinExistence type="predicted"/>
<evidence type="ECO:0000313" key="4">
    <source>
        <dbReference type="Proteomes" id="UP001056500"/>
    </source>
</evidence>
<keyword evidence="4" id="KW-1185">Reference proteome</keyword>
<name>A0ABY4WDC3_9BACL</name>